<dbReference type="InterPro" id="IPR036663">
    <property type="entry name" value="Fumarylacetoacetase_C_sf"/>
</dbReference>
<dbReference type="RefSeq" id="WP_115990574.1">
    <property type="nucleotide sequence ID" value="NZ_QRDY01000001.1"/>
</dbReference>
<dbReference type="InterPro" id="IPR011234">
    <property type="entry name" value="Fumarylacetoacetase-like_C"/>
</dbReference>
<evidence type="ECO:0000256" key="2">
    <source>
        <dbReference type="ARBA" id="ARBA00022723"/>
    </source>
</evidence>
<keyword evidence="5" id="KW-1185">Reference proteome</keyword>
<accession>A0A3D9IV94</accession>
<dbReference type="Gene3D" id="3.90.850.10">
    <property type="entry name" value="Fumarylacetoacetase-like, C-terminal domain"/>
    <property type="match status" value="1"/>
</dbReference>
<dbReference type="PANTHER" id="PTHR11820:SF7">
    <property type="entry name" value="ACYLPYRUVASE FAHD1, MITOCHONDRIAL"/>
    <property type="match status" value="1"/>
</dbReference>
<dbReference type="GO" id="GO:0018773">
    <property type="term" value="F:acetylpyruvate hydrolase activity"/>
    <property type="evidence" value="ECO:0007669"/>
    <property type="project" value="TreeGrafter"/>
</dbReference>
<evidence type="ECO:0000256" key="1">
    <source>
        <dbReference type="ARBA" id="ARBA00010211"/>
    </source>
</evidence>
<feature type="domain" description="Fumarylacetoacetase-like C-terminal" evidence="3">
    <location>
        <begin position="16"/>
        <end position="211"/>
    </location>
</feature>
<dbReference type="SUPFAM" id="SSF56529">
    <property type="entry name" value="FAH"/>
    <property type="match status" value="1"/>
</dbReference>
<dbReference type="GO" id="GO:0046872">
    <property type="term" value="F:metal ion binding"/>
    <property type="evidence" value="ECO:0007669"/>
    <property type="project" value="UniProtKB-KW"/>
</dbReference>
<dbReference type="EMBL" id="QRDY01000001">
    <property type="protein sequence ID" value="RED65595.1"/>
    <property type="molecule type" value="Genomic_DNA"/>
</dbReference>
<gene>
    <name evidence="4" type="ORF">DFP95_10183</name>
</gene>
<protein>
    <submittedName>
        <fullName evidence="4">2-keto-4-pentenoate hydratase/2-oxohepta-3-ene-1,7-dioic acid hydratase in catechol pathway</fullName>
    </submittedName>
</protein>
<dbReference type="PANTHER" id="PTHR11820">
    <property type="entry name" value="ACYLPYRUVASE"/>
    <property type="match status" value="1"/>
</dbReference>
<dbReference type="Pfam" id="PF01557">
    <property type="entry name" value="FAA_hydrolase"/>
    <property type="match status" value="1"/>
</dbReference>
<proteinExistence type="inferred from homology"/>
<dbReference type="Proteomes" id="UP000256869">
    <property type="component" value="Unassembled WGS sequence"/>
</dbReference>
<evidence type="ECO:0000313" key="5">
    <source>
        <dbReference type="Proteomes" id="UP000256869"/>
    </source>
</evidence>
<comment type="caution">
    <text evidence="4">The sequence shown here is derived from an EMBL/GenBank/DDBJ whole genome shotgun (WGS) entry which is preliminary data.</text>
</comment>
<organism evidence="4 5">
    <name type="scientific">Cohnella lupini</name>
    <dbReference type="NCBI Taxonomy" id="1294267"/>
    <lineage>
        <taxon>Bacteria</taxon>
        <taxon>Bacillati</taxon>
        <taxon>Bacillota</taxon>
        <taxon>Bacilli</taxon>
        <taxon>Bacillales</taxon>
        <taxon>Paenibacillaceae</taxon>
        <taxon>Cohnella</taxon>
    </lineage>
</organism>
<keyword evidence="2" id="KW-0479">Metal-binding</keyword>
<evidence type="ECO:0000313" key="4">
    <source>
        <dbReference type="EMBL" id="RED65595.1"/>
    </source>
</evidence>
<comment type="similarity">
    <text evidence="1">Belongs to the FAH family.</text>
</comment>
<reference evidence="4 5" key="1">
    <citation type="submission" date="2018-07" db="EMBL/GenBank/DDBJ databases">
        <title>Genomic Encyclopedia of Type Strains, Phase III (KMG-III): the genomes of soil and plant-associated and newly described type strains.</title>
        <authorList>
            <person name="Whitman W."/>
        </authorList>
    </citation>
    <scope>NUCLEOTIDE SEQUENCE [LARGE SCALE GENOMIC DNA]</scope>
    <source>
        <strain evidence="4 5">CECT 8236</strain>
    </source>
</reference>
<evidence type="ECO:0000259" key="3">
    <source>
        <dbReference type="Pfam" id="PF01557"/>
    </source>
</evidence>
<name>A0A3D9IV94_9BACL</name>
<dbReference type="OrthoDB" id="9805307at2"/>
<sequence>MNENRVLLSPESFRNIYCVGRNYRLHAAELGNEVPTSPMIFTKPTHAIFEMTGNELVLPASQGSVHYEAELVFAVGRQYEAGISCDDLFSSFTVGLDLTLRDVQDKLKAKGHPWLAAKGFRNSATLGRWHPFSGELAMQASDFGLLINNEQVQRGNARDMVFDLQRIADHVGSNFGLSTGDLIYTGTPAGVGSLSDGDLLEVWWNEESLGRSRVKLEG</sequence>
<dbReference type="AlphaFoldDB" id="A0A3D9IV94"/>